<dbReference type="EMBL" id="BTGD01000003">
    <property type="protein sequence ID" value="GMM54960.1"/>
    <property type="molecule type" value="Genomic_DNA"/>
</dbReference>
<evidence type="ECO:0000256" key="10">
    <source>
        <dbReference type="ARBA" id="ARBA00023159"/>
    </source>
</evidence>
<evidence type="ECO:0000256" key="14">
    <source>
        <dbReference type="SAM" id="MobiDB-lite"/>
    </source>
</evidence>
<keyword evidence="9" id="KW-0805">Transcription regulation</keyword>
<sequence length="128" mass="14210">MVSPSALYTAPDVSEKRFTVDRSSEKYQTTNGRTTGPSAHVLGAGQIDVDRPSDPKLLSDGRTPTPLSILRMELTGLQDDINEFLTERMELAKNKKLKTQSQADEQRIDKEITKLLDGGDDDDDETKN</sequence>
<dbReference type="Proteomes" id="UP001377567">
    <property type="component" value="Unassembled WGS sequence"/>
</dbReference>
<keyword evidence="12" id="KW-0539">Nucleus</keyword>
<comment type="similarity">
    <text evidence="3">Belongs to the GON7 family.</text>
</comment>
<keyword evidence="6" id="KW-0158">Chromosome</keyword>
<name>A0AAV5RU55_MAUHU</name>
<evidence type="ECO:0000256" key="8">
    <source>
        <dbReference type="ARBA" id="ARBA00022895"/>
    </source>
</evidence>
<evidence type="ECO:0000256" key="2">
    <source>
        <dbReference type="ARBA" id="ARBA00004574"/>
    </source>
</evidence>
<evidence type="ECO:0000256" key="11">
    <source>
        <dbReference type="ARBA" id="ARBA00023163"/>
    </source>
</evidence>
<gene>
    <name evidence="15" type="ORF">DAKH74_015760</name>
</gene>
<evidence type="ECO:0000256" key="3">
    <source>
        <dbReference type="ARBA" id="ARBA00008529"/>
    </source>
</evidence>
<evidence type="ECO:0000313" key="16">
    <source>
        <dbReference type="Proteomes" id="UP001377567"/>
    </source>
</evidence>
<comment type="subunit">
    <text evidence="4">Component of the EKC/KEOPS complex composed of at least BUD32, CGI121, GON7, KAE1 and PCC1; the whole complex dimerizes.</text>
</comment>
<evidence type="ECO:0000256" key="9">
    <source>
        <dbReference type="ARBA" id="ARBA00023015"/>
    </source>
</evidence>
<evidence type="ECO:0000256" key="12">
    <source>
        <dbReference type="ARBA" id="ARBA00023242"/>
    </source>
</evidence>
<accession>A0AAV5RU55</accession>
<comment type="subcellular location">
    <subcellularLocation>
        <location evidence="2">Chromosome</location>
        <location evidence="2">Telomere</location>
    </subcellularLocation>
    <subcellularLocation>
        <location evidence="1">Nucleus</location>
    </subcellularLocation>
</comment>
<feature type="compositionally biased region" description="Basic and acidic residues" evidence="14">
    <location>
        <begin position="104"/>
        <end position="114"/>
    </location>
</feature>
<dbReference type="Pfam" id="PF08738">
    <property type="entry name" value="Gon7"/>
    <property type="match status" value="1"/>
</dbReference>
<comment type="caution">
    <text evidence="15">The sequence shown here is derived from an EMBL/GenBank/DDBJ whole genome shotgun (WGS) entry which is preliminary data.</text>
</comment>
<keyword evidence="15" id="KW-0238">DNA-binding</keyword>
<feature type="compositionally biased region" description="Basic and acidic residues" evidence="14">
    <location>
        <begin position="48"/>
        <end position="59"/>
    </location>
</feature>
<evidence type="ECO:0000256" key="7">
    <source>
        <dbReference type="ARBA" id="ARBA00022694"/>
    </source>
</evidence>
<protein>
    <recommendedName>
        <fullName evidence="5">EKC/KEOPS complex subunit GON7</fullName>
    </recommendedName>
</protein>
<keyword evidence="10" id="KW-0010">Activator</keyword>
<keyword evidence="16" id="KW-1185">Reference proteome</keyword>
<organism evidence="15 16">
    <name type="scientific">Maudiozyma humilis</name>
    <name type="common">Sour dough yeast</name>
    <name type="synonym">Kazachstania humilis</name>
    <dbReference type="NCBI Taxonomy" id="51915"/>
    <lineage>
        <taxon>Eukaryota</taxon>
        <taxon>Fungi</taxon>
        <taxon>Dikarya</taxon>
        <taxon>Ascomycota</taxon>
        <taxon>Saccharomycotina</taxon>
        <taxon>Saccharomycetes</taxon>
        <taxon>Saccharomycetales</taxon>
        <taxon>Saccharomycetaceae</taxon>
        <taxon>Maudiozyma</taxon>
    </lineage>
</organism>
<evidence type="ECO:0000313" key="15">
    <source>
        <dbReference type="EMBL" id="GMM54960.1"/>
    </source>
</evidence>
<feature type="compositionally biased region" description="Acidic residues" evidence="14">
    <location>
        <begin position="118"/>
        <end position="128"/>
    </location>
</feature>
<dbReference type="AlphaFoldDB" id="A0AAV5RU55"/>
<dbReference type="InterPro" id="IPR014849">
    <property type="entry name" value="EKC/KEOPS_Gon7"/>
</dbReference>
<reference evidence="15 16" key="1">
    <citation type="journal article" date="2023" name="Elife">
        <title>Identification of key yeast species and microbe-microbe interactions impacting larval growth of Drosophila in the wild.</title>
        <authorList>
            <person name="Mure A."/>
            <person name="Sugiura Y."/>
            <person name="Maeda R."/>
            <person name="Honda K."/>
            <person name="Sakurai N."/>
            <person name="Takahashi Y."/>
            <person name="Watada M."/>
            <person name="Katoh T."/>
            <person name="Gotoh A."/>
            <person name="Gotoh Y."/>
            <person name="Taniguchi I."/>
            <person name="Nakamura K."/>
            <person name="Hayashi T."/>
            <person name="Katayama T."/>
            <person name="Uemura T."/>
            <person name="Hattori Y."/>
        </authorList>
    </citation>
    <scope>NUCLEOTIDE SEQUENCE [LARGE SCALE GENOMIC DNA]</scope>
    <source>
        <strain evidence="15 16">KH-74</strain>
    </source>
</reference>
<feature type="region of interest" description="Disordered" evidence="14">
    <location>
        <begin position="95"/>
        <end position="128"/>
    </location>
</feature>
<evidence type="ECO:0000256" key="4">
    <source>
        <dbReference type="ARBA" id="ARBA00011534"/>
    </source>
</evidence>
<feature type="compositionally biased region" description="Polar residues" evidence="14">
    <location>
        <begin position="26"/>
        <end position="37"/>
    </location>
</feature>
<dbReference type="GO" id="GO:0008033">
    <property type="term" value="P:tRNA processing"/>
    <property type="evidence" value="ECO:0007669"/>
    <property type="project" value="UniProtKB-KW"/>
</dbReference>
<evidence type="ECO:0000256" key="1">
    <source>
        <dbReference type="ARBA" id="ARBA00004123"/>
    </source>
</evidence>
<keyword evidence="11" id="KW-0804">Transcription</keyword>
<evidence type="ECO:0000256" key="6">
    <source>
        <dbReference type="ARBA" id="ARBA00022454"/>
    </source>
</evidence>
<keyword evidence="7" id="KW-0819">tRNA processing</keyword>
<dbReference type="GO" id="GO:0000781">
    <property type="term" value="C:chromosome, telomeric region"/>
    <property type="evidence" value="ECO:0007669"/>
    <property type="project" value="UniProtKB-SubCell"/>
</dbReference>
<dbReference type="GO" id="GO:0005634">
    <property type="term" value="C:nucleus"/>
    <property type="evidence" value="ECO:0007669"/>
    <property type="project" value="UniProtKB-SubCell"/>
</dbReference>
<feature type="region of interest" description="Disordered" evidence="14">
    <location>
        <begin position="19"/>
        <end position="64"/>
    </location>
</feature>
<keyword evidence="8" id="KW-0779">Telomere</keyword>
<dbReference type="GO" id="GO:0003677">
    <property type="term" value="F:DNA binding"/>
    <property type="evidence" value="ECO:0007669"/>
    <property type="project" value="UniProtKB-KW"/>
</dbReference>
<proteinExistence type="inferred from homology"/>
<comment type="function">
    <text evidence="13">Component of the EKC/KEOPS complex that is required for the formation of a threonylcarbamoyl group on adenosine at position 37 (t(6)A37) in tRNAs that read codons beginning with adenine. The complex is probably involved in the transfer of the threonylcarbamoyl moiety of threonylcarbamoyl-AMP (TC-AMP) to the N6 group of A37. GON7 likely plays a supporting role to the catalytic subunit KAE1 in the complex. The EKC/KEOPS complex also promotes both telomere uncapping and telomere elongation. The complex is required for efficient recruitment of transcriptional coactivators.</text>
</comment>
<evidence type="ECO:0000256" key="5">
    <source>
        <dbReference type="ARBA" id="ARBA00019746"/>
    </source>
</evidence>
<evidence type="ECO:0000256" key="13">
    <source>
        <dbReference type="ARBA" id="ARBA00025393"/>
    </source>
</evidence>